<evidence type="ECO:0000313" key="2">
    <source>
        <dbReference type="Proteomes" id="UP000054529"/>
    </source>
</evidence>
<proteinExistence type="predicted"/>
<comment type="caution">
    <text evidence="1">The sequence shown here is derived from an EMBL/GenBank/DDBJ whole genome shotgun (WGS) entry which is preliminary data.</text>
</comment>
<dbReference type="EMBL" id="AWXV01000004">
    <property type="protein sequence ID" value="KIE63939.1"/>
    <property type="molecule type" value="Genomic_DNA"/>
</dbReference>
<name>A0A0C1V679_9ENTR</name>
<protein>
    <submittedName>
        <fullName evidence="1">Uncharacterized protein</fullName>
    </submittedName>
</protein>
<dbReference type="AlphaFoldDB" id="A0A0C1V679"/>
<organism evidence="1 2">
    <name type="scientific">Candidatus Riesia pediculischaeffi PTSU</name>
    <dbReference type="NCBI Taxonomy" id="1401651"/>
    <lineage>
        <taxon>Bacteria</taxon>
        <taxon>Pseudomonadati</taxon>
        <taxon>Pseudomonadota</taxon>
        <taxon>Gammaproteobacteria</taxon>
        <taxon>Enterobacterales</taxon>
        <taxon>Enterobacteriaceae</taxon>
        <taxon>Candidatus Riesia</taxon>
    </lineage>
</organism>
<sequence length="50" mass="5909">MHFTDLIGDKSSNFSERGIFIYLSCVIFYKKDICKIRNNCNMSKIWCLDP</sequence>
<evidence type="ECO:0000313" key="1">
    <source>
        <dbReference type="EMBL" id="KIE63939.1"/>
    </source>
</evidence>
<reference evidence="1 2" key="1">
    <citation type="journal article" date="2014" name="G3 (Bethesda)">
        <title>Genome sequence of Candidatus Riesia pediculischaeffi, endosymbiont of chimpanzee lice, and genomic comparison of recently acquired endosymbionts from human and chimpanzee lice.</title>
        <authorList>
            <person name="Boyd B.M."/>
            <person name="Allen J.M."/>
            <person name="de Crecy-Lagard V."/>
            <person name="Reed D.L."/>
        </authorList>
    </citation>
    <scope>NUCLEOTIDE SEQUENCE [LARGE SCALE GENOMIC DNA]</scope>
    <source>
        <strain evidence="1 2">PTSU</strain>
    </source>
</reference>
<gene>
    <name evidence="1" type="ORF">P689_122108</name>
</gene>
<accession>A0A0C1V679</accession>
<dbReference type="HOGENOM" id="CLU_3115820_0_0_6"/>
<dbReference type="Proteomes" id="UP000054529">
    <property type="component" value="Unassembled WGS sequence"/>
</dbReference>